<evidence type="ECO:0000259" key="1">
    <source>
        <dbReference type="PROSITE" id="PS50878"/>
    </source>
</evidence>
<sequence length="400" mass="45402">MKIIHNAEKKLLQERIRQCNFTIRKYEESVKELKSSLQSKVSTEINNQILTLFEKTHSSHFEMAKSRQRQKFDRLLISKEEIRSRQTLEIPTLIGQSGERSVLMKGLNFSVTPSKIPVDEIVAATELACNQPKEKSQAESLRNEVVKIVSKSKPPRPNISRAEREAIKALAKDDSIVILLADKGRTTVILNKQDYHNKVKALLDDTNTYEKLTSDPTRAIKNKLIQTLKEWRKEERIPNYLYNQLYPTAENVPKFYGLPKIHKKDVPLRPIVSSIGSVMYDTAKFLAKIMKPLVGLNSHHIVNSEDFVNKIAELEVPPRQKLVSYDVSSLFTSIPINEAIPVVRAKLGSDQSLPDRCPLDIAQLSVLLEMCLSSTYFTFQGEFYKQKKGAAMGSPISPVV</sequence>
<proteinExistence type="predicted"/>
<evidence type="ECO:0000313" key="2">
    <source>
        <dbReference type="EMBL" id="CAH3033006.1"/>
    </source>
</evidence>
<accession>A0AAU9VL53</accession>
<comment type="caution">
    <text evidence="2">The sequence shown here is derived from an EMBL/GenBank/DDBJ whole genome shotgun (WGS) entry which is preliminary data.</text>
</comment>
<feature type="domain" description="Reverse transcriptase" evidence="1">
    <location>
        <begin position="239"/>
        <end position="400"/>
    </location>
</feature>
<gene>
    <name evidence="2" type="ORF">PMEA_00010845</name>
</gene>
<dbReference type="AlphaFoldDB" id="A0AAU9VL53"/>
<reference evidence="2 3" key="1">
    <citation type="submission" date="2022-05" db="EMBL/GenBank/DDBJ databases">
        <authorList>
            <consortium name="Genoscope - CEA"/>
            <person name="William W."/>
        </authorList>
    </citation>
    <scope>NUCLEOTIDE SEQUENCE [LARGE SCALE GENOMIC DNA]</scope>
</reference>
<dbReference type="EMBL" id="CALNXJ010000002">
    <property type="protein sequence ID" value="CAH3033006.1"/>
    <property type="molecule type" value="Genomic_DNA"/>
</dbReference>
<protein>
    <recommendedName>
        <fullName evidence="1">Reverse transcriptase domain-containing protein</fullName>
    </recommendedName>
</protein>
<dbReference type="Proteomes" id="UP001159428">
    <property type="component" value="Unassembled WGS sequence"/>
</dbReference>
<evidence type="ECO:0000313" key="3">
    <source>
        <dbReference type="Proteomes" id="UP001159428"/>
    </source>
</evidence>
<dbReference type="PANTHER" id="PTHR21301:SF11">
    <property type="entry name" value="GIY-YIG DOMAIN-CONTAINING PROTEIN"/>
    <property type="match status" value="1"/>
</dbReference>
<name>A0AAU9VL53_9CNID</name>
<keyword evidence="3" id="KW-1185">Reference proteome</keyword>
<organism evidence="2 3">
    <name type="scientific">Pocillopora meandrina</name>
    <dbReference type="NCBI Taxonomy" id="46732"/>
    <lineage>
        <taxon>Eukaryota</taxon>
        <taxon>Metazoa</taxon>
        <taxon>Cnidaria</taxon>
        <taxon>Anthozoa</taxon>
        <taxon>Hexacorallia</taxon>
        <taxon>Scleractinia</taxon>
        <taxon>Astrocoeniina</taxon>
        <taxon>Pocilloporidae</taxon>
        <taxon>Pocillopora</taxon>
    </lineage>
</organism>
<feature type="non-terminal residue" evidence="2">
    <location>
        <position position="400"/>
    </location>
</feature>
<dbReference type="PANTHER" id="PTHR21301">
    <property type="entry name" value="REVERSE TRANSCRIPTASE"/>
    <property type="match status" value="1"/>
</dbReference>
<dbReference type="PROSITE" id="PS50878">
    <property type="entry name" value="RT_POL"/>
    <property type="match status" value="1"/>
</dbReference>
<dbReference type="InterPro" id="IPR000477">
    <property type="entry name" value="RT_dom"/>
</dbReference>